<comment type="similarity">
    <text evidence="1">Belongs to the peptidase S33 family.</text>
</comment>
<dbReference type="GeneID" id="41957228"/>
<proteinExistence type="inferred from homology"/>
<feature type="domain" description="AB hydrolase-1" evidence="3">
    <location>
        <begin position="137"/>
        <end position="329"/>
    </location>
</feature>
<evidence type="ECO:0000256" key="1">
    <source>
        <dbReference type="ARBA" id="ARBA00010088"/>
    </source>
</evidence>
<dbReference type="PANTHER" id="PTHR43248">
    <property type="entry name" value="2-SUCCINYL-6-HYDROXY-2,4-CYCLOHEXADIENE-1-CARBOXYLATE SYNTHASE"/>
    <property type="match status" value="1"/>
</dbReference>
<keyword evidence="5" id="KW-1185">Reference proteome</keyword>
<dbReference type="Proteomes" id="UP000515153">
    <property type="component" value="Unplaced"/>
</dbReference>
<evidence type="ECO:0000313" key="5">
    <source>
        <dbReference type="Proteomes" id="UP000515153"/>
    </source>
</evidence>
<dbReference type="Gene3D" id="3.40.50.1820">
    <property type="entry name" value="alpha/beta hydrolase"/>
    <property type="match status" value="1"/>
</dbReference>
<gene>
    <name evidence="6" type="ORF">PgNI_02249</name>
</gene>
<dbReference type="PANTHER" id="PTHR43248:SF25">
    <property type="entry name" value="AB HYDROLASE-1 DOMAIN-CONTAINING PROTEIN-RELATED"/>
    <property type="match status" value="1"/>
</dbReference>
<dbReference type="RefSeq" id="XP_030986344.1">
    <property type="nucleotide sequence ID" value="XM_031122316.1"/>
</dbReference>
<feature type="domain" description="Peptidase S33 tripeptidyl aminopeptidase-like C-terminal" evidence="4">
    <location>
        <begin position="499"/>
        <end position="592"/>
    </location>
</feature>
<dbReference type="Pfam" id="PF00561">
    <property type="entry name" value="Abhydrolase_1"/>
    <property type="match status" value="1"/>
</dbReference>
<evidence type="ECO:0000259" key="4">
    <source>
        <dbReference type="Pfam" id="PF08386"/>
    </source>
</evidence>
<dbReference type="GO" id="GO:0016787">
    <property type="term" value="F:hydrolase activity"/>
    <property type="evidence" value="ECO:0007669"/>
    <property type="project" value="UniProtKB-KW"/>
</dbReference>
<dbReference type="InterPro" id="IPR000073">
    <property type="entry name" value="AB_hydrolase_1"/>
</dbReference>
<reference evidence="6" key="3">
    <citation type="submission" date="2025-08" db="UniProtKB">
        <authorList>
            <consortium name="RefSeq"/>
        </authorList>
    </citation>
    <scope>IDENTIFICATION</scope>
    <source>
        <strain evidence="6">NI907</strain>
    </source>
</reference>
<dbReference type="InterPro" id="IPR051601">
    <property type="entry name" value="Serine_prot/Carboxylest_S33"/>
</dbReference>
<sequence>MSVAKFTQHLGTAPKDVPVGTKTSRPKSRHVKASWAGIGLAFLGWVGVRQTRFILSDVTTRLDSTDSSTGHEQNMDFHVSWADIEPSTTLRWQECYTGQYDCARLDVPMDWQNPSSDRVVIAVIRLNATSHADYRGPVFFNPGGPGGSGIWSMLDHGELVQKVVGNNHDIITFDPRGDRVLRLIKPTPPVGASTPLINCWPTDQQRTFWSLTDVGVSDSHPGMIYDEYYRAYATSQLCEANMAKSKILEHISTASHARDMLEILHQMGEDKLKYWGFSYGTVLGGTFAAMFPDKVERLVSDGNVDLREWYTHVHTNFPRDADKVMQAFYDLCAAAGPSKCAFHSSSPAEIERRLHRLLDRLRKNPIIIPAKTGQESEGPEMPEIVTYSKLRRLIAGALYRPLYKFPDFARVLAALDKGDGGPYYEATEAGMPPLSSFCYATPVEPGAPLAGVVESTADAFPAISCADSEEWTGTVEDFVKIGDEIRNLSWAVGALDTSLRAQCVGRKVRPKYRFAGPFEAKTYFPILFIANMADNITPLISARNNSQGFEGSVVLVQNSYGHTTLSTPSTCTAKHVNRYFQDGILPEPNTECEPDYAPFDNLDEPGVEKYVHAGVNNQDYELSKSIKQLCGKAGARLGQRPL</sequence>
<dbReference type="AlphaFoldDB" id="A0A6P8BGZ2"/>
<reference evidence="6" key="1">
    <citation type="journal article" date="2019" name="Mol. Biol. Evol.">
        <title>Blast fungal genomes show frequent chromosomal changes, gene gains and losses, and effector gene turnover.</title>
        <authorList>
            <person name="Gomez Luciano L.B."/>
            <person name="Jason Tsai I."/>
            <person name="Chuma I."/>
            <person name="Tosa Y."/>
            <person name="Chen Y.H."/>
            <person name="Li J.Y."/>
            <person name="Li M.Y."/>
            <person name="Jade Lu M.Y."/>
            <person name="Nakayashiki H."/>
            <person name="Li W.H."/>
        </authorList>
    </citation>
    <scope>NUCLEOTIDE SEQUENCE</scope>
    <source>
        <strain evidence="6">NI907</strain>
    </source>
</reference>
<protein>
    <recommendedName>
        <fullName evidence="7">AB hydrolase-1 domain-containing protein</fullName>
    </recommendedName>
</protein>
<dbReference type="Pfam" id="PF08386">
    <property type="entry name" value="Abhydrolase_4"/>
    <property type="match status" value="1"/>
</dbReference>
<evidence type="ECO:0000313" key="6">
    <source>
        <dbReference type="RefSeq" id="XP_030986344.1"/>
    </source>
</evidence>
<accession>A0A6P8BGZ2</accession>
<organism evidence="5 6">
    <name type="scientific">Pyricularia grisea</name>
    <name type="common">Crabgrass-specific blast fungus</name>
    <name type="synonym">Magnaporthe grisea</name>
    <dbReference type="NCBI Taxonomy" id="148305"/>
    <lineage>
        <taxon>Eukaryota</taxon>
        <taxon>Fungi</taxon>
        <taxon>Dikarya</taxon>
        <taxon>Ascomycota</taxon>
        <taxon>Pezizomycotina</taxon>
        <taxon>Sordariomycetes</taxon>
        <taxon>Sordariomycetidae</taxon>
        <taxon>Magnaporthales</taxon>
        <taxon>Pyriculariaceae</taxon>
        <taxon>Pyricularia</taxon>
    </lineage>
</organism>
<dbReference type="InterPro" id="IPR029058">
    <property type="entry name" value="AB_hydrolase_fold"/>
</dbReference>
<reference evidence="6" key="2">
    <citation type="submission" date="2019-10" db="EMBL/GenBank/DDBJ databases">
        <authorList>
            <consortium name="NCBI Genome Project"/>
        </authorList>
    </citation>
    <scope>NUCLEOTIDE SEQUENCE</scope>
    <source>
        <strain evidence="6">NI907</strain>
    </source>
</reference>
<dbReference type="SUPFAM" id="SSF53474">
    <property type="entry name" value="alpha/beta-Hydrolases"/>
    <property type="match status" value="1"/>
</dbReference>
<dbReference type="KEGG" id="pgri:PgNI_02249"/>
<keyword evidence="2" id="KW-0378">Hydrolase</keyword>
<name>A0A6P8BGZ2_PYRGI</name>
<dbReference type="InterPro" id="IPR013595">
    <property type="entry name" value="Pept_S33_TAP-like_C"/>
</dbReference>
<evidence type="ECO:0000256" key="2">
    <source>
        <dbReference type="ARBA" id="ARBA00022801"/>
    </source>
</evidence>
<evidence type="ECO:0008006" key="7">
    <source>
        <dbReference type="Google" id="ProtNLM"/>
    </source>
</evidence>
<evidence type="ECO:0000259" key="3">
    <source>
        <dbReference type="Pfam" id="PF00561"/>
    </source>
</evidence>